<reference evidence="2 3" key="1">
    <citation type="submission" date="2019-02" db="EMBL/GenBank/DDBJ databases">
        <title>Draft Genome Sequence of the Prevotella sp. BCRC 81118, Isolated from Human Feces.</title>
        <authorList>
            <person name="Huang C.-H."/>
        </authorList>
    </citation>
    <scope>NUCLEOTIDE SEQUENCE [LARGE SCALE GENOMIC DNA]</scope>
    <source>
        <strain evidence="2 3">BCRC 81118</strain>
    </source>
</reference>
<sequence length="692" mass="78803">MKRLFLLSMCLLSLSTTFAQETDSLKTQHINEEVVVTAQNHVAIKDGVSYIPTPEERKSSSNYAALLARMMVAGLRVDEFSNKVETNWGKEVHFFINGVEANGWELKTLRPKEVARVDFLQSPSEPKYKNYSAVVDFVLRKLAYGGYVMAEANQGFGNNDYGDYDVAGKLRKGRMTYQAIVGTYYRNAHKLVGNKNIDYTYNDGTTLNKKVDYEQNERLRTYSTGVSARYDSEKLIWSLQAGMRLNEVPRSHTQQHVFYDDVELGSSISDADSRSITPYLTSQFVTYGLPHNGYAYGGFSFSYNHNSGNNHYQLMASDSQELYNGTKENAYLPSLWLGYGFPIYQQNYLVFTTSLNTEIYRTNYSGTADTFQKLINTYYSFDLNYSHKFSGKWSGSLLVSLPVQSYKVQDEKVMTKAYLNGCVTLNGQLSSKHSIYIQANITQSAINPSYYNTVVRQDDELTGSKGNADLKTVRQAYALLSYTWIPSNVFSLNTSCSWDNIINDIVPYWHEINGLMVKEMINSGSYNPLYVNVTPSLTLMNGKLRISSNVSYMREWHSGLFHINNAYWGVYPSAYLGFGKYWALNVNYTYSSGKGYMRGSSNLTRFSDNLKCGVQYSKGNLFAKLQVNSLFLKKGYTKTWLVSDNIGSYTYQSRPWDRRYMSLSISYTFDYGKKIKHDGNLRFEGKSKSSVL</sequence>
<protein>
    <recommendedName>
        <fullName evidence="4">Outer membrane protein beta-barrel domain-containing protein</fullName>
    </recommendedName>
</protein>
<dbReference type="Proteomes" id="UP000297872">
    <property type="component" value="Unassembled WGS sequence"/>
</dbReference>
<feature type="signal peptide" evidence="1">
    <location>
        <begin position="1"/>
        <end position="19"/>
    </location>
</feature>
<proteinExistence type="predicted"/>
<feature type="chain" id="PRO_5021221065" description="Outer membrane protein beta-barrel domain-containing protein" evidence="1">
    <location>
        <begin position="20"/>
        <end position="692"/>
    </location>
</feature>
<keyword evidence="3" id="KW-1185">Reference proteome</keyword>
<evidence type="ECO:0000313" key="3">
    <source>
        <dbReference type="Proteomes" id="UP000297872"/>
    </source>
</evidence>
<gene>
    <name evidence="2" type="ORF">EXN75_12060</name>
</gene>
<evidence type="ECO:0008006" key="4">
    <source>
        <dbReference type="Google" id="ProtNLM"/>
    </source>
</evidence>
<accession>A0A4Y8VB30</accession>
<dbReference type="AlphaFoldDB" id="A0A4Y8VB30"/>
<dbReference type="RefSeq" id="WP_134844015.1">
    <property type="nucleotide sequence ID" value="NZ_SGVY01000035.1"/>
</dbReference>
<dbReference type="GeneID" id="302996012"/>
<evidence type="ECO:0000256" key="1">
    <source>
        <dbReference type="SAM" id="SignalP"/>
    </source>
</evidence>
<evidence type="ECO:0000313" key="2">
    <source>
        <dbReference type="EMBL" id="TFH78052.1"/>
    </source>
</evidence>
<organism evidence="2 3">
    <name type="scientific">Segatella hominis</name>
    <dbReference type="NCBI Taxonomy" id="2518605"/>
    <lineage>
        <taxon>Bacteria</taxon>
        <taxon>Pseudomonadati</taxon>
        <taxon>Bacteroidota</taxon>
        <taxon>Bacteroidia</taxon>
        <taxon>Bacteroidales</taxon>
        <taxon>Prevotellaceae</taxon>
        <taxon>Segatella</taxon>
    </lineage>
</organism>
<comment type="caution">
    <text evidence="2">The sequence shown here is derived from an EMBL/GenBank/DDBJ whole genome shotgun (WGS) entry which is preliminary data.</text>
</comment>
<keyword evidence="1" id="KW-0732">Signal</keyword>
<dbReference type="OrthoDB" id="1096970at2"/>
<dbReference type="EMBL" id="SGVY01000035">
    <property type="protein sequence ID" value="TFH78052.1"/>
    <property type="molecule type" value="Genomic_DNA"/>
</dbReference>
<name>A0A4Y8VB30_9BACT</name>
<dbReference type="SUPFAM" id="SSF56935">
    <property type="entry name" value="Porins"/>
    <property type="match status" value="1"/>
</dbReference>